<accession>A0A1G9MZ66</accession>
<dbReference type="AlphaFoldDB" id="A0A1G9MZ66"/>
<evidence type="ECO:0000313" key="2">
    <source>
        <dbReference type="Proteomes" id="UP000198662"/>
    </source>
</evidence>
<sequence>MNATTPSNGHDPKAVFEILGEWETPSGNRLTLKARKTTGYASVWLNWHGKPVRIGYALHAGGVVREVRWEEPWNEQTDVWKTEQRKHVAALIAAWHAGQPIPLKTELPETVLGTFNIDGFRFAVEPTTASEHAVLSVVNVTGGLTPVADLLHEDGRICGMAARPGWKSTPNGRKRRWRQESESILTRATTTGKL</sequence>
<reference evidence="2" key="1">
    <citation type="submission" date="2016-10" db="EMBL/GenBank/DDBJ databases">
        <authorList>
            <person name="Varghese N."/>
            <person name="Submissions S."/>
        </authorList>
    </citation>
    <scope>NUCLEOTIDE SEQUENCE [LARGE SCALE GENOMIC DNA]</scope>
    <source>
        <strain evidence="2">CGMCC 4.3147</strain>
    </source>
</reference>
<organism evidence="1 2">
    <name type="scientific">Glycomyces sambucus</name>
    <dbReference type="NCBI Taxonomy" id="380244"/>
    <lineage>
        <taxon>Bacteria</taxon>
        <taxon>Bacillati</taxon>
        <taxon>Actinomycetota</taxon>
        <taxon>Actinomycetes</taxon>
        <taxon>Glycomycetales</taxon>
        <taxon>Glycomycetaceae</taxon>
        <taxon>Glycomyces</taxon>
    </lineage>
</organism>
<gene>
    <name evidence="1" type="ORF">SAMN05216298_0050</name>
</gene>
<dbReference type="RefSeq" id="WP_143034945.1">
    <property type="nucleotide sequence ID" value="NZ_FNGF01000010.1"/>
</dbReference>
<proteinExistence type="predicted"/>
<dbReference type="OrthoDB" id="5178807at2"/>
<dbReference type="EMBL" id="FNGF01000010">
    <property type="protein sequence ID" value="SDL79443.1"/>
    <property type="molecule type" value="Genomic_DNA"/>
</dbReference>
<evidence type="ECO:0000313" key="1">
    <source>
        <dbReference type="EMBL" id="SDL79443.1"/>
    </source>
</evidence>
<keyword evidence="2" id="KW-1185">Reference proteome</keyword>
<dbReference type="Proteomes" id="UP000198662">
    <property type="component" value="Unassembled WGS sequence"/>
</dbReference>
<protein>
    <submittedName>
        <fullName evidence="1">Uncharacterized protein</fullName>
    </submittedName>
</protein>
<name>A0A1G9MZ66_9ACTN</name>